<feature type="region of interest" description="Disordered" evidence="1">
    <location>
        <begin position="125"/>
        <end position="166"/>
    </location>
</feature>
<dbReference type="CDD" id="cd00084">
    <property type="entry name" value="HMG-box_SF"/>
    <property type="match status" value="1"/>
</dbReference>
<proteinExistence type="predicted"/>
<dbReference type="Proteomes" id="UP000703661">
    <property type="component" value="Unassembled WGS sequence"/>
</dbReference>
<accession>A0A9P6SYV1</accession>
<name>A0A9P6SYV1_9FUNG</name>
<evidence type="ECO:0000313" key="3">
    <source>
        <dbReference type="Proteomes" id="UP000703661"/>
    </source>
</evidence>
<protein>
    <submittedName>
        <fullName evidence="2">Uncharacterized protein</fullName>
    </submittedName>
</protein>
<feature type="compositionally biased region" description="Polar residues" evidence="1">
    <location>
        <begin position="152"/>
        <end position="164"/>
    </location>
</feature>
<gene>
    <name evidence="2" type="ORF">BGZ80_000245</name>
</gene>
<reference evidence="2" key="1">
    <citation type="journal article" date="2020" name="Fungal Divers.">
        <title>Resolving the Mortierellaceae phylogeny through synthesis of multi-gene phylogenetics and phylogenomics.</title>
        <authorList>
            <person name="Vandepol N."/>
            <person name="Liber J."/>
            <person name="Desiro A."/>
            <person name="Na H."/>
            <person name="Kennedy M."/>
            <person name="Barry K."/>
            <person name="Grigoriev I.V."/>
            <person name="Miller A.N."/>
            <person name="O'Donnell K."/>
            <person name="Stajich J.E."/>
            <person name="Bonito G."/>
        </authorList>
    </citation>
    <scope>NUCLEOTIDE SEQUENCE</scope>
    <source>
        <strain evidence="2">NRRL 2769</strain>
    </source>
</reference>
<sequence length="380" mass="42376">MELSSSSSYRSQLCGIDDHRKRFPISDSAHVETFTNSCDSPSSHLWYSRITATSFSSSTANPSQSLASPTRVVPSSSACVVRAPNHRETSTKPELNALPEVQRSLPNKRIQSISFIVNSTPQSPEPFAFSEFSSPPPSPPPELPSLPPSVKATETQKQSVSPRSTAYFLPNPVPKTCLLDHRSEQTDIRPQLPPTKDCLEFQSPKPECNCSTNSPDYSQQLGSSIPPLSNSTFEVPTIGDCESTDPELFQSNMYQNDIAQDSGYEKHVQQVFSRRTSNPNVKTTKTGKILHKTRKIGVSKRNTAYNRFLQQRSKYFAKYQSHLTPQERMKRISEEWAVSEKNAHTTRRRSRFPVTTGQESSTGSLTGSMVTNESTGNFRF</sequence>
<feature type="region of interest" description="Disordered" evidence="1">
    <location>
        <begin position="340"/>
        <end position="380"/>
    </location>
</feature>
<evidence type="ECO:0000313" key="2">
    <source>
        <dbReference type="EMBL" id="KAG0012042.1"/>
    </source>
</evidence>
<feature type="compositionally biased region" description="Polar residues" evidence="1">
    <location>
        <begin position="353"/>
        <end position="380"/>
    </location>
</feature>
<evidence type="ECO:0000256" key="1">
    <source>
        <dbReference type="SAM" id="MobiDB-lite"/>
    </source>
</evidence>
<dbReference type="AlphaFoldDB" id="A0A9P6SYV1"/>
<dbReference type="EMBL" id="JAAAID010001044">
    <property type="protein sequence ID" value="KAG0012042.1"/>
    <property type="molecule type" value="Genomic_DNA"/>
</dbReference>
<keyword evidence="3" id="KW-1185">Reference proteome</keyword>
<organism evidence="2 3">
    <name type="scientific">Entomortierella chlamydospora</name>
    <dbReference type="NCBI Taxonomy" id="101097"/>
    <lineage>
        <taxon>Eukaryota</taxon>
        <taxon>Fungi</taxon>
        <taxon>Fungi incertae sedis</taxon>
        <taxon>Mucoromycota</taxon>
        <taxon>Mortierellomycotina</taxon>
        <taxon>Mortierellomycetes</taxon>
        <taxon>Mortierellales</taxon>
        <taxon>Mortierellaceae</taxon>
        <taxon>Entomortierella</taxon>
    </lineage>
</organism>
<comment type="caution">
    <text evidence="2">The sequence shown here is derived from an EMBL/GenBank/DDBJ whole genome shotgun (WGS) entry which is preliminary data.</text>
</comment>
<feature type="compositionally biased region" description="Pro residues" evidence="1">
    <location>
        <begin position="134"/>
        <end position="147"/>
    </location>
</feature>